<dbReference type="RefSeq" id="WP_072954897.1">
    <property type="nucleotide sequence ID" value="NZ_FQUT01000003.1"/>
</dbReference>
<dbReference type="NCBIfam" id="TIGR02594">
    <property type="entry name" value="TIGR02594 family protein"/>
    <property type="match status" value="1"/>
</dbReference>
<evidence type="ECO:0000313" key="2">
    <source>
        <dbReference type="Proteomes" id="UP000184518"/>
    </source>
</evidence>
<dbReference type="EMBL" id="FQUT01000003">
    <property type="protein sequence ID" value="SHF18506.1"/>
    <property type="molecule type" value="Genomic_DNA"/>
</dbReference>
<reference evidence="2" key="1">
    <citation type="submission" date="2016-11" db="EMBL/GenBank/DDBJ databases">
        <authorList>
            <person name="Varghese N."/>
            <person name="Submissions S."/>
        </authorList>
    </citation>
    <scope>NUCLEOTIDE SEQUENCE [LARGE SCALE GENOMIC DNA]</scope>
    <source>
        <strain evidence="2">DSM 27619</strain>
    </source>
</reference>
<sequence>MNYPNILLGSPKVIAEGARYLGINEIKGKAHNTTIMSWAKEVGVQNIYTSDEVAWCGLFVAKVVLKAGFKPVKDPLWALNWKNFGTKQNIAMLGDVLVFKREGGGHVGFYVAEDDTYFHVLGGNQSDSVSIMRIAKNRCVGIRRCDWKIAQPPTVKRYIVAANGKISTDES</sequence>
<evidence type="ECO:0000313" key="1">
    <source>
        <dbReference type="EMBL" id="SHF18506.1"/>
    </source>
</evidence>
<proteinExistence type="predicted"/>
<dbReference type="Proteomes" id="UP000184518">
    <property type="component" value="Unassembled WGS sequence"/>
</dbReference>
<protein>
    <submittedName>
        <fullName evidence="1">TIGR02594 family protein</fullName>
    </submittedName>
</protein>
<dbReference type="InterPro" id="IPR013423">
    <property type="entry name" value="CHP02594"/>
</dbReference>
<organism evidence="1 2">
    <name type="scientific">Chryseobacterium arachidis</name>
    <dbReference type="NCBI Taxonomy" id="1416778"/>
    <lineage>
        <taxon>Bacteria</taxon>
        <taxon>Pseudomonadati</taxon>
        <taxon>Bacteroidota</taxon>
        <taxon>Flavobacteriia</taxon>
        <taxon>Flavobacteriales</taxon>
        <taxon>Weeksellaceae</taxon>
        <taxon>Chryseobacterium group</taxon>
        <taxon>Chryseobacterium</taxon>
    </lineage>
</organism>
<dbReference type="OrthoDB" id="9813532at2"/>
<dbReference type="AlphaFoldDB" id="A0A1M4ZLS3"/>
<keyword evidence="2" id="KW-1185">Reference proteome</keyword>
<name>A0A1M4ZLS3_9FLAO</name>
<gene>
    <name evidence="1" type="ORF">SAMN05443633_103190</name>
</gene>
<accession>A0A1M4ZLS3</accession>